<reference evidence="3" key="2">
    <citation type="submission" date="2020-04" db="EMBL/GenBank/DDBJ databases">
        <authorList>
            <consortium name="NCBI Genome Project"/>
        </authorList>
    </citation>
    <scope>NUCLEOTIDE SEQUENCE</scope>
    <source>
        <strain evidence="3">CBS 304.34</strain>
    </source>
</reference>
<name>A0A6A6YB31_9PEZI</name>
<dbReference type="EMBL" id="MU003708">
    <property type="protein sequence ID" value="KAF2805910.1"/>
    <property type="molecule type" value="Genomic_DNA"/>
</dbReference>
<reference evidence="1 3" key="1">
    <citation type="journal article" date="2020" name="Stud. Mycol.">
        <title>101 Dothideomycetes genomes: a test case for predicting lifestyles and emergence of pathogens.</title>
        <authorList>
            <person name="Haridas S."/>
            <person name="Albert R."/>
            <person name="Binder M."/>
            <person name="Bloem J."/>
            <person name="Labutti K."/>
            <person name="Salamov A."/>
            <person name="Andreopoulos B."/>
            <person name="Baker S."/>
            <person name="Barry K."/>
            <person name="Bills G."/>
            <person name="Bluhm B."/>
            <person name="Cannon C."/>
            <person name="Castanera R."/>
            <person name="Culley D."/>
            <person name="Daum C."/>
            <person name="Ezra D."/>
            <person name="Gonzalez J."/>
            <person name="Henrissat B."/>
            <person name="Kuo A."/>
            <person name="Liang C."/>
            <person name="Lipzen A."/>
            <person name="Lutzoni F."/>
            <person name="Magnuson J."/>
            <person name="Mondo S."/>
            <person name="Nolan M."/>
            <person name="Ohm R."/>
            <person name="Pangilinan J."/>
            <person name="Park H.-J."/>
            <person name="Ramirez L."/>
            <person name="Alfaro M."/>
            <person name="Sun H."/>
            <person name="Tritt A."/>
            <person name="Yoshinaga Y."/>
            <person name="Zwiers L.-H."/>
            <person name="Turgeon B."/>
            <person name="Goodwin S."/>
            <person name="Spatafora J."/>
            <person name="Crous P."/>
            <person name="Grigoriev I."/>
        </authorList>
    </citation>
    <scope>NUCLEOTIDE SEQUENCE</scope>
    <source>
        <strain evidence="1 3">CBS 304.34</strain>
    </source>
</reference>
<gene>
    <name evidence="1 3" type="ORF">BDZ99DRAFT_479932</name>
</gene>
<dbReference type="Proteomes" id="UP000504636">
    <property type="component" value="Unplaced"/>
</dbReference>
<dbReference type="RefSeq" id="XP_033572874.1">
    <property type="nucleotide sequence ID" value="XM_033722299.1"/>
</dbReference>
<evidence type="ECO:0000313" key="3">
    <source>
        <dbReference type="RefSeq" id="XP_033572874.1"/>
    </source>
</evidence>
<sequence>MPSFIFPPSFTAAHFERVVKQFVEPAWQEVAEAIYPVIITSCRELPEAECKMPIGAGRQRLESRRVLQVDGQWAGPGRGMATVLLNPEVTRAILNRNACEAAPKIMGPIVEKVFRDYANVEVLTMPVRPRLVVQFPHDKDQGSYLHCVFKVTFRNSEVWFLDLTYTQFGFESCWAPQREYRGLYQNWVFDKDQDFCRPLDANYKMYGNLPADDRQLNDLLRESLRAEFSRFRRERGKNIHQMVDNGQELRALFRELRRCADEVVADLAHG</sequence>
<organism evidence="1">
    <name type="scientific">Mytilinidion resinicola</name>
    <dbReference type="NCBI Taxonomy" id="574789"/>
    <lineage>
        <taxon>Eukaryota</taxon>
        <taxon>Fungi</taxon>
        <taxon>Dikarya</taxon>
        <taxon>Ascomycota</taxon>
        <taxon>Pezizomycotina</taxon>
        <taxon>Dothideomycetes</taxon>
        <taxon>Pleosporomycetidae</taxon>
        <taxon>Mytilinidiales</taxon>
        <taxon>Mytilinidiaceae</taxon>
        <taxon>Mytilinidion</taxon>
    </lineage>
</organism>
<evidence type="ECO:0000313" key="1">
    <source>
        <dbReference type="EMBL" id="KAF2805910.1"/>
    </source>
</evidence>
<protein>
    <submittedName>
        <fullName evidence="1 3">Uncharacterized protein</fullName>
    </submittedName>
</protein>
<reference evidence="3" key="3">
    <citation type="submission" date="2025-04" db="UniProtKB">
        <authorList>
            <consortium name="RefSeq"/>
        </authorList>
    </citation>
    <scope>IDENTIFICATION</scope>
    <source>
        <strain evidence="3">CBS 304.34</strain>
    </source>
</reference>
<evidence type="ECO:0000313" key="2">
    <source>
        <dbReference type="Proteomes" id="UP000504636"/>
    </source>
</evidence>
<keyword evidence="2" id="KW-1185">Reference proteome</keyword>
<dbReference type="GeneID" id="54463192"/>
<proteinExistence type="predicted"/>
<accession>A0A6A6YB31</accession>
<dbReference type="AlphaFoldDB" id="A0A6A6YB31"/>
<dbReference type="OrthoDB" id="10386700at2759"/>